<dbReference type="InterPro" id="IPR005121">
    <property type="entry name" value="Fdx_antiC-bd"/>
</dbReference>
<evidence type="ECO:0000313" key="2">
    <source>
        <dbReference type="EMBL" id="GAG97685.1"/>
    </source>
</evidence>
<dbReference type="AlphaFoldDB" id="X1BRK3"/>
<name>X1BRK3_9ZZZZ</name>
<feature type="non-terminal residue" evidence="2">
    <location>
        <position position="1"/>
    </location>
</feature>
<feature type="domain" description="FDX-ACB" evidence="1">
    <location>
        <begin position="1"/>
        <end position="42"/>
    </location>
</feature>
<gene>
    <name evidence="2" type="ORF">S01H4_39228</name>
</gene>
<proteinExistence type="predicted"/>
<comment type="caution">
    <text evidence="2">The sequence shown here is derived from an EMBL/GenBank/DDBJ whole genome shotgun (WGS) entry which is preliminary data.</text>
</comment>
<evidence type="ECO:0000259" key="1">
    <source>
        <dbReference type="PROSITE" id="PS51447"/>
    </source>
</evidence>
<protein>
    <recommendedName>
        <fullName evidence="1">FDX-ACB domain-containing protein</fullName>
    </recommendedName>
</protein>
<dbReference type="Gene3D" id="3.30.70.380">
    <property type="entry name" value="Ferrodoxin-fold anticodon-binding domain"/>
    <property type="match status" value="1"/>
</dbReference>
<reference evidence="2" key="1">
    <citation type="journal article" date="2014" name="Front. Microbiol.">
        <title>High frequency of phylogenetically diverse reductive dehalogenase-homologous genes in deep subseafloor sedimentary metagenomes.</title>
        <authorList>
            <person name="Kawai M."/>
            <person name="Futagami T."/>
            <person name="Toyoda A."/>
            <person name="Takaki Y."/>
            <person name="Nishi S."/>
            <person name="Hori S."/>
            <person name="Arai W."/>
            <person name="Tsubouchi T."/>
            <person name="Morono Y."/>
            <person name="Uchiyama I."/>
            <person name="Ito T."/>
            <person name="Fujiyama A."/>
            <person name="Inagaki F."/>
            <person name="Takami H."/>
        </authorList>
    </citation>
    <scope>NUCLEOTIDE SEQUENCE</scope>
    <source>
        <strain evidence="2">Expedition CK06-06</strain>
    </source>
</reference>
<sequence length="43" mass="4860">KKSLAYRISYQSLTHTLTDEEVNKVQQQVLNKLSKVLGATLRG</sequence>
<dbReference type="SUPFAM" id="SSF54991">
    <property type="entry name" value="Anticodon-binding domain of PheRS"/>
    <property type="match status" value="1"/>
</dbReference>
<dbReference type="Pfam" id="PF03147">
    <property type="entry name" value="FDX-ACB"/>
    <property type="match status" value="1"/>
</dbReference>
<accession>X1BRK3</accession>
<dbReference type="EMBL" id="BART01021224">
    <property type="protein sequence ID" value="GAG97685.1"/>
    <property type="molecule type" value="Genomic_DNA"/>
</dbReference>
<dbReference type="PROSITE" id="PS51447">
    <property type="entry name" value="FDX_ACB"/>
    <property type="match status" value="1"/>
</dbReference>
<organism evidence="2">
    <name type="scientific">marine sediment metagenome</name>
    <dbReference type="NCBI Taxonomy" id="412755"/>
    <lineage>
        <taxon>unclassified sequences</taxon>
        <taxon>metagenomes</taxon>
        <taxon>ecological metagenomes</taxon>
    </lineage>
</organism>
<dbReference type="InterPro" id="IPR036690">
    <property type="entry name" value="Fdx_antiC-bd_sf"/>
</dbReference>